<dbReference type="InterPro" id="IPR013785">
    <property type="entry name" value="Aldolase_TIM"/>
</dbReference>
<evidence type="ECO:0000256" key="4">
    <source>
        <dbReference type="ARBA" id="ARBA00023239"/>
    </source>
</evidence>
<accession>A0AA42B774</accession>
<dbReference type="PIRSF" id="PIRSF001357">
    <property type="entry name" value="DeoC"/>
    <property type="match status" value="1"/>
</dbReference>
<name>A0AA42B774_9GAMM</name>
<proteinExistence type="inferred from homology"/>
<sequence>MSYSQSVARQAIALMDLTSLNDDDSEAVIAALCEKAHTSYGDTAAVCVYPQFVAFALKSLASLGLSHVKVATVTNFPSGSSDIQNAVEQTQLAVAAGAHEVDVVYPYHALLAGDRDVGLELVKQCKAACGQHAQLKVILETGALDNPELIRQASIDAIESGADFIKTSTGKVAVNATLSAARIMLTTIAELKPSVGFKPAGGIRTTEDAAQYIELASDILGPDYVTAARFRLGASSLLTHLLTTLGDNSAPKPKAGDY</sequence>
<dbReference type="AlphaFoldDB" id="A0AA42B774"/>
<dbReference type="NCBIfam" id="TIGR00126">
    <property type="entry name" value="deoC"/>
    <property type="match status" value="1"/>
</dbReference>
<comment type="catalytic activity">
    <reaction evidence="6">
        <text>2-deoxy-D-ribose 5-phosphate = D-glyceraldehyde 3-phosphate + acetaldehyde</text>
        <dbReference type="Rhea" id="RHEA:12821"/>
        <dbReference type="ChEBI" id="CHEBI:15343"/>
        <dbReference type="ChEBI" id="CHEBI:59776"/>
        <dbReference type="ChEBI" id="CHEBI:62877"/>
        <dbReference type="EC" id="4.1.2.4"/>
    </reaction>
</comment>
<dbReference type="SUPFAM" id="SSF51569">
    <property type="entry name" value="Aldolase"/>
    <property type="match status" value="1"/>
</dbReference>
<dbReference type="PANTHER" id="PTHR10889">
    <property type="entry name" value="DEOXYRIBOSE-PHOSPHATE ALDOLASE"/>
    <property type="match status" value="1"/>
</dbReference>
<keyword evidence="5" id="KW-0704">Schiff base</keyword>
<comment type="caution">
    <text evidence="8">The sequence shown here is derived from an EMBL/GenBank/DDBJ whole genome shotgun (WGS) entry which is preliminary data.</text>
</comment>
<dbReference type="SMART" id="SM01133">
    <property type="entry name" value="DeoC"/>
    <property type="match status" value="1"/>
</dbReference>
<dbReference type="GO" id="GO:0004139">
    <property type="term" value="F:deoxyribose-phosphate aldolase activity"/>
    <property type="evidence" value="ECO:0007669"/>
    <property type="project" value="UniProtKB-UniRule"/>
</dbReference>
<dbReference type="GO" id="GO:0016052">
    <property type="term" value="P:carbohydrate catabolic process"/>
    <property type="evidence" value="ECO:0007669"/>
    <property type="project" value="TreeGrafter"/>
</dbReference>
<dbReference type="Pfam" id="PF01791">
    <property type="entry name" value="DeoC"/>
    <property type="match status" value="1"/>
</dbReference>
<evidence type="ECO:0000313" key="8">
    <source>
        <dbReference type="EMBL" id="MCM2679555.1"/>
    </source>
</evidence>
<evidence type="ECO:0000256" key="7">
    <source>
        <dbReference type="NCBIfam" id="TIGR00126"/>
    </source>
</evidence>
<dbReference type="InterPro" id="IPR011343">
    <property type="entry name" value="DeoC"/>
</dbReference>
<dbReference type="CDD" id="cd00959">
    <property type="entry name" value="DeoC"/>
    <property type="match status" value="1"/>
</dbReference>
<dbReference type="InterPro" id="IPR002915">
    <property type="entry name" value="DeoC/FbaB/LacD_aldolase"/>
</dbReference>
<dbReference type="GO" id="GO:0005737">
    <property type="term" value="C:cytoplasm"/>
    <property type="evidence" value="ECO:0007669"/>
    <property type="project" value="InterPro"/>
</dbReference>
<comment type="pathway">
    <text evidence="1">Carbohydrate degradation; 2-deoxy-D-ribose 1-phosphate degradation; D-glyceraldehyde 3-phosphate and acetaldehyde from 2-deoxy-alpha-D-ribose 1-phosphate: step 2/2.</text>
</comment>
<dbReference type="EMBL" id="JAMQGP010000003">
    <property type="protein sequence ID" value="MCM2679555.1"/>
    <property type="molecule type" value="Genomic_DNA"/>
</dbReference>
<evidence type="ECO:0000256" key="5">
    <source>
        <dbReference type="ARBA" id="ARBA00023270"/>
    </source>
</evidence>
<dbReference type="RefSeq" id="WP_251261003.1">
    <property type="nucleotide sequence ID" value="NZ_JAMQGP010000003.1"/>
</dbReference>
<dbReference type="EC" id="4.1.2.4" evidence="3 7"/>
<organism evidence="8 9">
    <name type="scientific">Echinimonas agarilytica</name>
    <dbReference type="NCBI Taxonomy" id="1215918"/>
    <lineage>
        <taxon>Bacteria</taxon>
        <taxon>Pseudomonadati</taxon>
        <taxon>Pseudomonadota</taxon>
        <taxon>Gammaproteobacteria</taxon>
        <taxon>Alteromonadales</taxon>
        <taxon>Echinimonadaceae</taxon>
        <taxon>Echinimonas</taxon>
    </lineage>
</organism>
<keyword evidence="4 8" id="KW-0456">Lyase</keyword>
<dbReference type="PANTHER" id="PTHR10889:SF3">
    <property type="entry name" value="DEOXYRIBOSE-PHOSPHATE ALDOLASE"/>
    <property type="match status" value="1"/>
</dbReference>
<evidence type="ECO:0000256" key="6">
    <source>
        <dbReference type="ARBA" id="ARBA00048791"/>
    </source>
</evidence>
<reference evidence="8 9" key="1">
    <citation type="journal article" date="2013" name="Antonie Van Leeuwenhoek">
        <title>Echinimonas agarilytica gen. nov., sp. nov., a new gammaproteobacterium isolated from the sea urchin Strongylocentrotus intermedius.</title>
        <authorList>
            <person name="Nedashkovskaya O.I."/>
            <person name="Stenkova A.M."/>
            <person name="Zhukova N.V."/>
            <person name="Van Trappen S."/>
            <person name="Lee J.S."/>
            <person name="Kim S.B."/>
        </authorList>
    </citation>
    <scope>NUCLEOTIDE SEQUENCE [LARGE SCALE GENOMIC DNA]</scope>
    <source>
        <strain evidence="8 9">KMM 6351</strain>
    </source>
</reference>
<evidence type="ECO:0000256" key="1">
    <source>
        <dbReference type="ARBA" id="ARBA00004816"/>
    </source>
</evidence>
<dbReference type="Gene3D" id="3.20.20.70">
    <property type="entry name" value="Aldolase class I"/>
    <property type="match status" value="1"/>
</dbReference>
<comment type="similarity">
    <text evidence="2">Belongs to the DeoC/FbaB aldolase family. DeoC type 2 subfamily.</text>
</comment>
<gene>
    <name evidence="8" type="primary">deoC</name>
    <name evidence="8" type="ORF">NAF29_07725</name>
</gene>
<protein>
    <recommendedName>
        <fullName evidence="3 7">Deoxyribose-phosphate aldolase</fullName>
        <ecNumber evidence="3 7">4.1.2.4</ecNumber>
    </recommendedName>
</protein>
<evidence type="ECO:0000313" key="9">
    <source>
        <dbReference type="Proteomes" id="UP001165393"/>
    </source>
</evidence>
<evidence type="ECO:0000256" key="2">
    <source>
        <dbReference type="ARBA" id="ARBA00009473"/>
    </source>
</evidence>
<evidence type="ECO:0000256" key="3">
    <source>
        <dbReference type="ARBA" id="ARBA00012515"/>
    </source>
</evidence>
<dbReference type="Proteomes" id="UP001165393">
    <property type="component" value="Unassembled WGS sequence"/>
</dbReference>
<keyword evidence="9" id="KW-1185">Reference proteome</keyword>
<dbReference type="GO" id="GO:0009264">
    <property type="term" value="P:deoxyribonucleotide catabolic process"/>
    <property type="evidence" value="ECO:0007669"/>
    <property type="project" value="UniProtKB-UniRule"/>
</dbReference>